<dbReference type="InterPro" id="IPR025287">
    <property type="entry name" value="WAK_GUB"/>
</dbReference>
<sequence length="376" mass="42344">MDILKILFHFFIFFPVTFASYDCQYFWCSDNNILIRFPFQLEGEQRPYCGYPGFKLTCTNDGKTVLRLASSGEFYVRNINYLRQQIHVYDPLNCLPKRLLSLNLSGSPFIANFLRNYTFLSCPTRNTVIGSQYIPIDCLGNSTSFVSAIPSVNFTNSLPDSCYVIKKVSVPRLGQDEEIFKDDLSDDLRLTWYAPNCRYCESQEAMCGFQSRNSNQVHCYYDYQTGGRQHGLRVFGIITLSIAGPAIICALGMACFACFRYSRGISPRIAAAQRSAPTAMSPQPTIARMGLDESTIESYQKVVLGESRRLPGPNDGCCTICLSEYKTKDTIRSIPECAHCFHADCIDEWLRINTTCPLCRNSPSPSSTVTSTNNNL</sequence>
<comment type="catalytic activity">
    <reaction evidence="1">
        <text>S-ubiquitinyl-[E2 ubiquitin-conjugating enzyme]-L-cysteine + [acceptor protein]-L-lysine = [E2 ubiquitin-conjugating enzyme]-L-cysteine + N(6)-ubiquitinyl-[acceptor protein]-L-lysine.</text>
        <dbReference type="EC" id="2.3.2.27"/>
    </reaction>
</comment>
<dbReference type="InterPro" id="IPR013083">
    <property type="entry name" value="Znf_RING/FYVE/PHD"/>
</dbReference>
<keyword evidence="9" id="KW-0833">Ubl conjugation pathway</keyword>
<dbReference type="PANTHER" id="PTHR46279">
    <property type="entry name" value="RING/U-BOX SUPERFAMILY PROTEIN"/>
    <property type="match status" value="1"/>
</dbReference>
<evidence type="ECO:0000256" key="17">
    <source>
        <dbReference type="PROSITE-ProRule" id="PRU00175"/>
    </source>
</evidence>
<evidence type="ECO:0000256" key="12">
    <source>
        <dbReference type="ARBA" id="ARBA00023136"/>
    </source>
</evidence>
<dbReference type="InterPro" id="IPR032872">
    <property type="entry name" value="WAK_assoc_C"/>
</dbReference>
<comment type="similarity">
    <text evidence="14">Belongs to the RING-type zinc finger family. ATL subfamily.</text>
</comment>
<evidence type="ECO:0000256" key="6">
    <source>
        <dbReference type="ARBA" id="ARBA00022723"/>
    </source>
</evidence>
<evidence type="ECO:0000256" key="1">
    <source>
        <dbReference type="ARBA" id="ARBA00000900"/>
    </source>
</evidence>
<dbReference type="PROSITE" id="PS50089">
    <property type="entry name" value="ZF_RING_2"/>
    <property type="match status" value="1"/>
</dbReference>
<evidence type="ECO:0000256" key="10">
    <source>
        <dbReference type="ARBA" id="ARBA00022833"/>
    </source>
</evidence>
<feature type="domain" description="RING-type" evidence="20">
    <location>
        <begin position="318"/>
        <end position="360"/>
    </location>
</feature>
<evidence type="ECO:0000256" key="19">
    <source>
        <dbReference type="SAM" id="SignalP"/>
    </source>
</evidence>
<keyword evidence="22" id="KW-1185">Reference proteome</keyword>
<keyword evidence="5 18" id="KW-0812">Transmembrane</keyword>
<keyword evidence="7 19" id="KW-0732">Signal</keyword>
<evidence type="ECO:0000256" key="16">
    <source>
        <dbReference type="ARBA" id="ARBA00048679"/>
    </source>
</evidence>
<feature type="signal peptide" evidence="19">
    <location>
        <begin position="1"/>
        <end position="19"/>
    </location>
</feature>
<dbReference type="GO" id="GO:0004674">
    <property type="term" value="F:protein serine/threonine kinase activity"/>
    <property type="evidence" value="ECO:0007669"/>
    <property type="project" value="UniProtKB-EC"/>
</dbReference>
<dbReference type="Gene3D" id="3.30.40.10">
    <property type="entry name" value="Zinc/RING finger domain, C3HC4 (zinc finger)"/>
    <property type="match status" value="1"/>
</dbReference>
<evidence type="ECO:0000256" key="14">
    <source>
        <dbReference type="ARBA" id="ARBA00024209"/>
    </source>
</evidence>
<keyword evidence="10" id="KW-0862">Zinc</keyword>
<evidence type="ECO:0000256" key="13">
    <source>
        <dbReference type="ARBA" id="ARBA00023180"/>
    </source>
</evidence>
<dbReference type="InterPro" id="IPR046948">
    <property type="entry name" value="ATL20-22-like"/>
</dbReference>
<evidence type="ECO:0000256" key="5">
    <source>
        <dbReference type="ARBA" id="ARBA00022692"/>
    </source>
</evidence>
<dbReference type="AlphaFoldDB" id="A0AAN9LLB5"/>
<evidence type="ECO:0000313" key="21">
    <source>
        <dbReference type="EMBL" id="KAK7338056.1"/>
    </source>
</evidence>
<evidence type="ECO:0000256" key="7">
    <source>
        <dbReference type="ARBA" id="ARBA00022729"/>
    </source>
</evidence>
<evidence type="ECO:0000259" key="20">
    <source>
        <dbReference type="PROSITE" id="PS50089"/>
    </source>
</evidence>
<feature type="chain" id="PRO_5042937098" description="RING-type domain-containing protein" evidence="19">
    <location>
        <begin position="20"/>
        <end position="376"/>
    </location>
</feature>
<comment type="caution">
    <text evidence="21">The sequence shown here is derived from an EMBL/GenBank/DDBJ whole genome shotgun (WGS) entry which is preliminary data.</text>
</comment>
<gene>
    <name evidence="21" type="ORF">VNO77_18653</name>
</gene>
<evidence type="ECO:0000256" key="9">
    <source>
        <dbReference type="ARBA" id="ARBA00022786"/>
    </source>
</evidence>
<keyword evidence="4" id="KW-0808">Transferase</keyword>
<keyword evidence="11 18" id="KW-1133">Transmembrane helix</keyword>
<evidence type="ECO:0000256" key="4">
    <source>
        <dbReference type="ARBA" id="ARBA00022679"/>
    </source>
</evidence>
<keyword evidence="8 17" id="KW-0863">Zinc-finger</keyword>
<dbReference type="Pfam" id="PF14380">
    <property type="entry name" value="WAK_assoc"/>
    <property type="match status" value="1"/>
</dbReference>
<dbReference type="GO" id="GO:0008270">
    <property type="term" value="F:zinc ion binding"/>
    <property type="evidence" value="ECO:0007669"/>
    <property type="project" value="UniProtKB-KW"/>
</dbReference>
<dbReference type="GO" id="GO:0016020">
    <property type="term" value="C:membrane"/>
    <property type="evidence" value="ECO:0007669"/>
    <property type="project" value="UniProtKB-SubCell"/>
</dbReference>
<comment type="subcellular location">
    <subcellularLocation>
        <location evidence="2">Membrane</location>
        <topology evidence="2">Single-pass membrane protein</topology>
    </subcellularLocation>
</comment>
<dbReference type="SUPFAM" id="SSF57850">
    <property type="entry name" value="RING/U-box"/>
    <property type="match status" value="1"/>
</dbReference>
<dbReference type="SMART" id="SM00184">
    <property type="entry name" value="RING"/>
    <property type="match status" value="1"/>
</dbReference>
<accession>A0AAN9LLB5</accession>
<dbReference type="EMBL" id="JAYMYQ010000004">
    <property type="protein sequence ID" value="KAK7338056.1"/>
    <property type="molecule type" value="Genomic_DNA"/>
</dbReference>
<name>A0AAN9LLB5_CANGL</name>
<comment type="catalytic activity">
    <reaction evidence="16">
        <text>L-seryl-[protein] + ATP = O-phospho-L-seryl-[protein] + ADP + H(+)</text>
        <dbReference type="Rhea" id="RHEA:17989"/>
        <dbReference type="Rhea" id="RHEA-COMP:9863"/>
        <dbReference type="Rhea" id="RHEA-COMP:11604"/>
        <dbReference type="ChEBI" id="CHEBI:15378"/>
        <dbReference type="ChEBI" id="CHEBI:29999"/>
        <dbReference type="ChEBI" id="CHEBI:30616"/>
        <dbReference type="ChEBI" id="CHEBI:83421"/>
        <dbReference type="ChEBI" id="CHEBI:456216"/>
        <dbReference type="EC" id="2.7.11.1"/>
    </reaction>
</comment>
<keyword evidence="12 18" id="KW-0472">Membrane</keyword>
<evidence type="ECO:0000256" key="11">
    <source>
        <dbReference type="ARBA" id="ARBA00022989"/>
    </source>
</evidence>
<proteinExistence type="inferred from homology"/>
<dbReference type="Pfam" id="PF13639">
    <property type="entry name" value="zf-RING_2"/>
    <property type="match status" value="1"/>
</dbReference>
<comment type="pathway">
    <text evidence="3">Protein modification; protein ubiquitination.</text>
</comment>
<protein>
    <recommendedName>
        <fullName evidence="20">RING-type domain-containing protein</fullName>
    </recommendedName>
</protein>
<evidence type="ECO:0000256" key="15">
    <source>
        <dbReference type="ARBA" id="ARBA00047899"/>
    </source>
</evidence>
<dbReference type="InterPro" id="IPR001841">
    <property type="entry name" value="Znf_RING"/>
</dbReference>
<dbReference type="CDD" id="cd16461">
    <property type="entry name" value="RING-H2_EL5-like"/>
    <property type="match status" value="1"/>
</dbReference>
<reference evidence="21 22" key="1">
    <citation type="submission" date="2024-01" db="EMBL/GenBank/DDBJ databases">
        <title>The genomes of 5 underutilized Papilionoideae crops provide insights into root nodulation and disease resistanc.</title>
        <authorList>
            <person name="Jiang F."/>
        </authorList>
    </citation>
    <scope>NUCLEOTIDE SEQUENCE [LARGE SCALE GENOMIC DNA]</scope>
    <source>
        <strain evidence="21">LVBAO_FW01</strain>
        <tissue evidence="21">Leaves</tissue>
    </source>
</reference>
<evidence type="ECO:0000256" key="18">
    <source>
        <dbReference type="SAM" id="Phobius"/>
    </source>
</evidence>
<evidence type="ECO:0000256" key="2">
    <source>
        <dbReference type="ARBA" id="ARBA00004167"/>
    </source>
</evidence>
<evidence type="ECO:0000256" key="3">
    <source>
        <dbReference type="ARBA" id="ARBA00004906"/>
    </source>
</evidence>
<comment type="catalytic activity">
    <reaction evidence="15">
        <text>L-threonyl-[protein] + ATP = O-phospho-L-threonyl-[protein] + ADP + H(+)</text>
        <dbReference type="Rhea" id="RHEA:46608"/>
        <dbReference type="Rhea" id="RHEA-COMP:11060"/>
        <dbReference type="Rhea" id="RHEA-COMP:11605"/>
        <dbReference type="ChEBI" id="CHEBI:15378"/>
        <dbReference type="ChEBI" id="CHEBI:30013"/>
        <dbReference type="ChEBI" id="CHEBI:30616"/>
        <dbReference type="ChEBI" id="CHEBI:61977"/>
        <dbReference type="ChEBI" id="CHEBI:456216"/>
        <dbReference type="EC" id="2.7.11.1"/>
    </reaction>
</comment>
<organism evidence="21 22">
    <name type="scientific">Canavalia gladiata</name>
    <name type="common">Sword bean</name>
    <name type="synonym">Dolichos gladiatus</name>
    <dbReference type="NCBI Taxonomy" id="3824"/>
    <lineage>
        <taxon>Eukaryota</taxon>
        <taxon>Viridiplantae</taxon>
        <taxon>Streptophyta</taxon>
        <taxon>Embryophyta</taxon>
        <taxon>Tracheophyta</taxon>
        <taxon>Spermatophyta</taxon>
        <taxon>Magnoliopsida</taxon>
        <taxon>eudicotyledons</taxon>
        <taxon>Gunneridae</taxon>
        <taxon>Pentapetalae</taxon>
        <taxon>rosids</taxon>
        <taxon>fabids</taxon>
        <taxon>Fabales</taxon>
        <taxon>Fabaceae</taxon>
        <taxon>Papilionoideae</taxon>
        <taxon>50 kb inversion clade</taxon>
        <taxon>NPAAA clade</taxon>
        <taxon>indigoferoid/millettioid clade</taxon>
        <taxon>Phaseoleae</taxon>
        <taxon>Canavalia</taxon>
    </lineage>
</organism>
<dbReference type="Pfam" id="PF13947">
    <property type="entry name" value="GUB_WAK_bind"/>
    <property type="match status" value="1"/>
</dbReference>
<evidence type="ECO:0000256" key="8">
    <source>
        <dbReference type="ARBA" id="ARBA00022771"/>
    </source>
</evidence>
<evidence type="ECO:0000313" key="22">
    <source>
        <dbReference type="Proteomes" id="UP001367508"/>
    </source>
</evidence>
<keyword evidence="6" id="KW-0479">Metal-binding</keyword>
<keyword evidence="13" id="KW-0325">Glycoprotein</keyword>
<dbReference type="GO" id="GO:0061630">
    <property type="term" value="F:ubiquitin protein ligase activity"/>
    <property type="evidence" value="ECO:0007669"/>
    <property type="project" value="UniProtKB-EC"/>
</dbReference>
<feature type="transmembrane region" description="Helical" evidence="18">
    <location>
        <begin position="234"/>
        <end position="259"/>
    </location>
</feature>
<dbReference type="Proteomes" id="UP001367508">
    <property type="component" value="Unassembled WGS sequence"/>
</dbReference>
<dbReference type="GO" id="GO:0030247">
    <property type="term" value="F:polysaccharide binding"/>
    <property type="evidence" value="ECO:0007669"/>
    <property type="project" value="InterPro"/>
</dbReference>
<dbReference type="PANTHER" id="PTHR46279:SF2">
    <property type="entry name" value="RING-H2 FINGER PROTEIN ATL21A-RELATED"/>
    <property type="match status" value="1"/>
</dbReference>